<dbReference type="Pfam" id="PF00177">
    <property type="entry name" value="Ribosomal_S7"/>
    <property type="match status" value="1"/>
</dbReference>
<evidence type="ECO:0000256" key="2">
    <source>
        <dbReference type="ARBA" id="ARBA00022980"/>
    </source>
</evidence>
<dbReference type="CDD" id="cd14868">
    <property type="entry name" value="uS7_Mitochondria_Fungi"/>
    <property type="match status" value="1"/>
</dbReference>
<dbReference type="EMBL" id="LSSN01001681">
    <property type="protein sequence ID" value="OMJ18672.1"/>
    <property type="molecule type" value="Genomic_DNA"/>
</dbReference>
<dbReference type="InterPro" id="IPR023798">
    <property type="entry name" value="Ribosomal_uS7_dom"/>
</dbReference>
<comment type="caution">
    <text evidence="7">The sequence shown here is derived from an EMBL/GenBank/DDBJ whole genome shotgun (WGS) entry which is preliminary data.</text>
</comment>
<proteinExistence type="inferred from homology"/>
<dbReference type="InterPro" id="IPR000235">
    <property type="entry name" value="Ribosomal_uS7"/>
</dbReference>
<dbReference type="GO" id="GO:0006412">
    <property type="term" value="P:translation"/>
    <property type="evidence" value="ECO:0007669"/>
    <property type="project" value="InterPro"/>
</dbReference>
<dbReference type="GO" id="GO:0005840">
    <property type="term" value="C:ribosome"/>
    <property type="evidence" value="ECO:0007669"/>
    <property type="project" value="UniProtKB-KW"/>
</dbReference>
<dbReference type="STRING" id="133412.A0A1R1XVJ8"/>
<dbReference type="PIRSF" id="PIRSF002122">
    <property type="entry name" value="RPS7p_RPS7a_RPS5e_RPS7o"/>
    <property type="match status" value="1"/>
</dbReference>
<evidence type="ECO:0000259" key="4">
    <source>
        <dbReference type="Pfam" id="PF00177"/>
    </source>
</evidence>
<dbReference type="InterPro" id="IPR047988">
    <property type="entry name" value="Ribosomal_uS7m_fungi"/>
</dbReference>
<dbReference type="Gene3D" id="1.10.455.10">
    <property type="entry name" value="Ribosomal protein S7 domain"/>
    <property type="match status" value="1"/>
</dbReference>
<dbReference type="EMBL" id="LSSN01002415">
    <property type="protein sequence ID" value="OMJ16194.1"/>
    <property type="molecule type" value="Genomic_DNA"/>
</dbReference>
<keyword evidence="3" id="KW-0687">Ribonucleoprotein</keyword>
<dbReference type="OrthoDB" id="9972728at2759"/>
<keyword evidence="8" id="KW-1185">Reference proteome</keyword>
<keyword evidence="2 7" id="KW-0689">Ribosomal protein</keyword>
<feature type="domain" description="Small ribosomal subunit protein uS7" evidence="4">
    <location>
        <begin position="78"/>
        <end position="208"/>
    </location>
</feature>
<dbReference type="GO" id="GO:1990904">
    <property type="term" value="C:ribonucleoprotein complex"/>
    <property type="evidence" value="ECO:0007669"/>
    <property type="project" value="UniProtKB-KW"/>
</dbReference>
<reference evidence="7 8" key="1">
    <citation type="submission" date="2017-01" db="EMBL/GenBank/DDBJ databases">
        <authorList>
            <person name="Mah S.A."/>
            <person name="Swanson W.J."/>
            <person name="Moy G.W."/>
            <person name="Vacquier V.D."/>
        </authorList>
    </citation>
    <scope>NUCLEOTIDE SEQUENCE [LARGE SCALE GENOMIC DNA]</scope>
    <source>
        <strain evidence="7 8">GSMNP</strain>
    </source>
</reference>
<accession>A0A1R1XVJ8</accession>
<dbReference type="InterPro" id="IPR036823">
    <property type="entry name" value="Ribosomal_uS7_dom_sf"/>
</dbReference>
<evidence type="ECO:0000313" key="5">
    <source>
        <dbReference type="EMBL" id="OMJ15875.1"/>
    </source>
</evidence>
<dbReference type="PANTHER" id="PTHR11205">
    <property type="entry name" value="RIBOSOMAL PROTEIN S7"/>
    <property type="match status" value="1"/>
</dbReference>
<name>A0A1R1XVJ8_9FUNG</name>
<evidence type="ECO:0000256" key="1">
    <source>
        <dbReference type="ARBA" id="ARBA00007151"/>
    </source>
</evidence>
<dbReference type="SUPFAM" id="SSF47973">
    <property type="entry name" value="Ribosomal protein S7"/>
    <property type="match status" value="1"/>
</dbReference>
<dbReference type="AlphaFoldDB" id="A0A1R1XVJ8"/>
<dbReference type="EMBL" id="LSSN01002522">
    <property type="protein sequence ID" value="OMJ15875.1"/>
    <property type="molecule type" value="Genomic_DNA"/>
</dbReference>
<gene>
    <name evidence="7" type="ORF">AYI70_g5221</name>
    <name evidence="6" type="ORF">AYI70_g6760</name>
    <name evidence="5" type="ORF">AYI70_g6961</name>
</gene>
<evidence type="ECO:0000256" key="3">
    <source>
        <dbReference type="ARBA" id="ARBA00023274"/>
    </source>
</evidence>
<evidence type="ECO:0000313" key="7">
    <source>
        <dbReference type="EMBL" id="OMJ18672.1"/>
    </source>
</evidence>
<comment type="similarity">
    <text evidence="1">Belongs to the universal ribosomal protein uS7 family.</text>
</comment>
<sequence length="217" mass="24154">MNLGGKLRVLARTFGKFSICESTQANQIYKFNALENRTYVTQAQRMLLKKAEKNVEISVSSKGISSNVPIDEKLLLREDPLMSQLVNTIMRDGKKSRAQRQVGEAMSEIRNATNSNPYQILSDAIEMVSPLMTTVSSKKGSKVVMIPKPLNVRQRRRKAILWILAESKKRGARTFSGRLSAEILAVINGTSSSLTKKLALHKIVLANRAQIKAPSTR</sequence>
<evidence type="ECO:0000313" key="6">
    <source>
        <dbReference type="EMBL" id="OMJ16194.1"/>
    </source>
</evidence>
<evidence type="ECO:0000313" key="8">
    <source>
        <dbReference type="Proteomes" id="UP000187283"/>
    </source>
</evidence>
<organism evidence="7 8">
    <name type="scientific">Smittium culicis</name>
    <dbReference type="NCBI Taxonomy" id="133412"/>
    <lineage>
        <taxon>Eukaryota</taxon>
        <taxon>Fungi</taxon>
        <taxon>Fungi incertae sedis</taxon>
        <taxon>Zoopagomycota</taxon>
        <taxon>Kickxellomycotina</taxon>
        <taxon>Harpellomycetes</taxon>
        <taxon>Harpellales</taxon>
        <taxon>Legeriomycetaceae</taxon>
        <taxon>Smittium</taxon>
    </lineage>
</organism>
<dbReference type="Proteomes" id="UP000187283">
    <property type="component" value="Unassembled WGS sequence"/>
</dbReference>
<protein>
    <submittedName>
        <fullName evidence="7">37S ribosomal protein S7, mitochondrial</fullName>
    </submittedName>
</protein>